<evidence type="ECO:0000313" key="2">
    <source>
        <dbReference type="EMBL" id="ODA66856.1"/>
    </source>
</evidence>
<feature type="transmembrane region" description="Helical" evidence="1">
    <location>
        <begin position="48"/>
        <end position="67"/>
    </location>
</feature>
<dbReference type="Proteomes" id="UP000095087">
    <property type="component" value="Unassembled WGS sequence"/>
</dbReference>
<gene>
    <name evidence="2" type="ORF">A7A08_02153</name>
</gene>
<name>A0A1E2RX87_9HYPH</name>
<comment type="caution">
    <text evidence="2">The sequence shown here is derived from an EMBL/GenBank/DDBJ whole genome shotgun (WGS) entry which is preliminary data.</text>
</comment>
<sequence>MPIVEKVLLGAAGGLASLLVKFLGQDYPALQQFMQQGNETAVALMGYAYLILVGPLLFLGALVAYVVDETDPKKLLIAAISAPAMVTTWAGGPPAEAGLVQPAIYRNDRVGPSNEGALLSLFTPAYGQERDREPSSGAELVTFGNAVRMFFGTAPEGLAEAAARPKLDDQVEDSDDVSAAQEPDFDVIMESMPKHEAEETAERLQGAYPEVDVRIEPAAE</sequence>
<keyword evidence="1" id="KW-1133">Transmembrane helix</keyword>
<organism evidence="2 3">
    <name type="scientific">Methyloligella halotolerans</name>
    <dbReference type="NCBI Taxonomy" id="1177755"/>
    <lineage>
        <taxon>Bacteria</taxon>
        <taxon>Pseudomonadati</taxon>
        <taxon>Pseudomonadota</taxon>
        <taxon>Alphaproteobacteria</taxon>
        <taxon>Hyphomicrobiales</taxon>
        <taxon>Hyphomicrobiaceae</taxon>
        <taxon>Methyloligella</taxon>
    </lineage>
</organism>
<evidence type="ECO:0000256" key="1">
    <source>
        <dbReference type="SAM" id="Phobius"/>
    </source>
</evidence>
<dbReference type="AlphaFoldDB" id="A0A1E2RX87"/>
<keyword evidence="1" id="KW-0472">Membrane</keyword>
<reference evidence="2 3" key="1">
    <citation type="submission" date="2016-07" db="EMBL/GenBank/DDBJ databases">
        <title>Draft genome sequence of Methyloligella halotolerans C2T (VKM B-2706T=CCUG 61687T=DSM 25045T), a halotolerant polyhydroxybutyrate accumulating methylotroph.</title>
        <authorList>
            <person name="Vasilenko O.V."/>
            <person name="Doronina N.V."/>
            <person name="Poroshina M.N."/>
            <person name="Tarlachkov S.V."/>
            <person name="Trotsenko Y.A."/>
        </authorList>
    </citation>
    <scope>NUCLEOTIDE SEQUENCE [LARGE SCALE GENOMIC DNA]</scope>
    <source>
        <strain evidence="2 3">VKM B-2706</strain>
    </source>
</reference>
<protein>
    <submittedName>
        <fullName evidence="2">Uncharacterized protein</fullName>
    </submittedName>
</protein>
<dbReference type="EMBL" id="MASI01000005">
    <property type="protein sequence ID" value="ODA66856.1"/>
    <property type="molecule type" value="Genomic_DNA"/>
</dbReference>
<dbReference type="RefSeq" id="WP_069095396.1">
    <property type="nucleotide sequence ID" value="NZ_MASI01000005.1"/>
</dbReference>
<accession>A0A1E2RX87</accession>
<evidence type="ECO:0000313" key="3">
    <source>
        <dbReference type="Proteomes" id="UP000095087"/>
    </source>
</evidence>
<keyword evidence="1" id="KW-0812">Transmembrane</keyword>
<dbReference type="STRING" id="1177755.A7A08_02153"/>
<proteinExistence type="predicted"/>
<keyword evidence="3" id="KW-1185">Reference proteome</keyword>